<dbReference type="InterPro" id="IPR029001">
    <property type="entry name" value="ITPase-like_fam"/>
</dbReference>
<dbReference type="AlphaFoldDB" id="A0A7S2XZD4"/>
<accession>A0A7S2XZD4</accession>
<evidence type="ECO:0000313" key="2">
    <source>
        <dbReference type="EMBL" id="CAD9860470.1"/>
    </source>
</evidence>
<dbReference type="PIRSF" id="PIRSF006305">
    <property type="entry name" value="Maf"/>
    <property type="match status" value="1"/>
</dbReference>
<gene>
    <name evidence="2" type="ORF">FJAP1339_LOCUS2991</name>
</gene>
<dbReference type="NCBIfam" id="TIGR00172">
    <property type="entry name" value="maf"/>
    <property type="match status" value="1"/>
</dbReference>
<protein>
    <recommendedName>
        <fullName evidence="3">Septum formation protein Maf</fullName>
    </recommendedName>
</protein>
<dbReference type="CDD" id="cd00555">
    <property type="entry name" value="Maf"/>
    <property type="match status" value="1"/>
</dbReference>
<dbReference type="GO" id="GO:0047429">
    <property type="term" value="F:nucleoside triphosphate diphosphatase activity"/>
    <property type="evidence" value="ECO:0007669"/>
    <property type="project" value="InterPro"/>
</dbReference>
<keyword evidence="1" id="KW-0378">Hydrolase</keyword>
<dbReference type="InterPro" id="IPR003697">
    <property type="entry name" value="Maf-like"/>
</dbReference>
<sequence length="206" mass="22193">MATNSVRFETRPQPQTEIPIILGSSSTNRKQVLQTAGWDFSCMSPDIDEKAIRCENPEELVILISRGKTEALLPRVTGSPSILICSDQVVSFQGTIREKPENEDQARAYLSSYSGNSVSTVSGVMVTNTGSGKSAEGVDVATVHWDTISPEVIERVVARGEIMTSAGGFRIEDVDLSPLVKNIQGTKDSVLGLPLALVCDLIDQVL</sequence>
<dbReference type="HAMAP" id="MF_00528">
    <property type="entry name" value="Maf"/>
    <property type="match status" value="1"/>
</dbReference>
<organism evidence="2">
    <name type="scientific">Fibrocapsa japonica</name>
    <dbReference type="NCBI Taxonomy" id="94617"/>
    <lineage>
        <taxon>Eukaryota</taxon>
        <taxon>Sar</taxon>
        <taxon>Stramenopiles</taxon>
        <taxon>Ochrophyta</taxon>
        <taxon>Raphidophyceae</taxon>
        <taxon>Chattonellales</taxon>
        <taxon>Chattonellaceae</taxon>
        <taxon>Fibrocapsa</taxon>
    </lineage>
</organism>
<reference evidence="2" key="1">
    <citation type="submission" date="2021-01" db="EMBL/GenBank/DDBJ databases">
        <authorList>
            <person name="Corre E."/>
            <person name="Pelletier E."/>
            <person name="Niang G."/>
            <person name="Scheremetjew M."/>
            <person name="Finn R."/>
            <person name="Kale V."/>
            <person name="Holt S."/>
            <person name="Cochrane G."/>
            <person name="Meng A."/>
            <person name="Brown T."/>
            <person name="Cohen L."/>
        </authorList>
    </citation>
    <scope>NUCLEOTIDE SEQUENCE</scope>
    <source>
        <strain evidence="2">CCMP1661</strain>
    </source>
</reference>
<dbReference type="Gene3D" id="3.90.950.10">
    <property type="match status" value="1"/>
</dbReference>
<dbReference type="Pfam" id="PF02545">
    <property type="entry name" value="Maf"/>
    <property type="match status" value="1"/>
</dbReference>
<dbReference type="EMBL" id="HBHR01006104">
    <property type="protein sequence ID" value="CAD9860470.1"/>
    <property type="molecule type" value="Transcribed_RNA"/>
</dbReference>
<dbReference type="PANTHER" id="PTHR43213:SF4">
    <property type="entry name" value="7-METHYL-GTP PYROPHOSPHATASE"/>
    <property type="match status" value="1"/>
</dbReference>
<evidence type="ECO:0000256" key="1">
    <source>
        <dbReference type="ARBA" id="ARBA00022801"/>
    </source>
</evidence>
<dbReference type="PANTHER" id="PTHR43213">
    <property type="entry name" value="BIFUNCTIONAL DTTP/UTP PYROPHOSPHATASE/METHYLTRANSFERASE PROTEIN-RELATED"/>
    <property type="match status" value="1"/>
</dbReference>
<dbReference type="SUPFAM" id="SSF52972">
    <property type="entry name" value="ITPase-like"/>
    <property type="match status" value="1"/>
</dbReference>
<evidence type="ECO:0008006" key="3">
    <source>
        <dbReference type="Google" id="ProtNLM"/>
    </source>
</evidence>
<name>A0A7S2XZD4_9STRA</name>
<proteinExistence type="inferred from homology"/>